<name>A0ABN7VKE9_GIGMA</name>
<feature type="non-terminal residue" evidence="1">
    <location>
        <position position="1"/>
    </location>
</feature>
<evidence type="ECO:0000313" key="1">
    <source>
        <dbReference type="EMBL" id="CAG8780412.1"/>
    </source>
</evidence>
<accession>A0ABN7VKE9</accession>
<sequence>STTSHTKQNMMDTDANSNATVKGIEIPHHLYSSVVKNKDQIIQEMESILAHWIEIKEPVDTSTSTKPLIPNNLDTLWEKLQTIKDALQIPITEYNKLNDTLEWL</sequence>
<gene>
    <name evidence="1" type="ORF">GMARGA_LOCUS19647</name>
</gene>
<protein>
    <submittedName>
        <fullName evidence="1">9609_t:CDS:1</fullName>
    </submittedName>
</protein>
<keyword evidence="2" id="KW-1185">Reference proteome</keyword>
<proteinExistence type="predicted"/>
<comment type="caution">
    <text evidence="1">The sequence shown here is derived from an EMBL/GenBank/DDBJ whole genome shotgun (WGS) entry which is preliminary data.</text>
</comment>
<reference evidence="1 2" key="1">
    <citation type="submission" date="2021-06" db="EMBL/GenBank/DDBJ databases">
        <authorList>
            <person name="Kallberg Y."/>
            <person name="Tangrot J."/>
            <person name="Rosling A."/>
        </authorList>
    </citation>
    <scope>NUCLEOTIDE SEQUENCE [LARGE SCALE GENOMIC DNA]</scope>
    <source>
        <strain evidence="1 2">120-4 pot B 10/14</strain>
    </source>
</reference>
<organism evidence="1 2">
    <name type="scientific">Gigaspora margarita</name>
    <dbReference type="NCBI Taxonomy" id="4874"/>
    <lineage>
        <taxon>Eukaryota</taxon>
        <taxon>Fungi</taxon>
        <taxon>Fungi incertae sedis</taxon>
        <taxon>Mucoromycota</taxon>
        <taxon>Glomeromycotina</taxon>
        <taxon>Glomeromycetes</taxon>
        <taxon>Diversisporales</taxon>
        <taxon>Gigasporaceae</taxon>
        <taxon>Gigaspora</taxon>
    </lineage>
</organism>
<evidence type="ECO:0000313" key="2">
    <source>
        <dbReference type="Proteomes" id="UP000789901"/>
    </source>
</evidence>
<dbReference type="Proteomes" id="UP000789901">
    <property type="component" value="Unassembled WGS sequence"/>
</dbReference>
<dbReference type="EMBL" id="CAJVQB010016546">
    <property type="protein sequence ID" value="CAG8780412.1"/>
    <property type="molecule type" value="Genomic_DNA"/>
</dbReference>